<gene>
    <name evidence="2" type="ORF">FHX72_002033</name>
</gene>
<dbReference type="RefSeq" id="WP_183624738.1">
    <property type="nucleotide sequence ID" value="NZ_JACHWJ010000003.1"/>
</dbReference>
<accession>A0A7W4YFR8</accession>
<dbReference type="Proteomes" id="UP000545286">
    <property type="component" value="Unassembled WGS sequence"/>
</dbReference>
<keyword evidence="1" id="KW-0812">Transmembrane</keyword>
<keyword evidence="3" id="KW-1185">Reference proteome</keyword>
<comment type="caution">
    <text evidence="2">The sequence shown here is derived from an EMBL/GenBank/DDBJ whole genome shotgun (WGS) entry which is preliminary data.</text>
</comment>
<name>A0A7W4YFR8_9MICO</name>
<dbReference type="AlphaFoldDB" id="A0A7W4YFR8"/>
<dbReference type="EMBL" id="JACHWJ010000003">
    <property type="protein sequence ID" value="MBB2957888.1"/>
    <property type="molecule type" value="Genomic_DNA"/>
</dbReference>
<keyword evidence="1" id="KW-0472">Membrane</keyword>
<sequence>MSSTTIHHPPGTYAERGFGDVGRQRTLGTFISKFIATLAMIVALFGGALMFAAPSEAATSRCGSGTCTVYLTKSETVALSNGKVPNINLGALTVPYRVLAYGHVAIAKGWVARGNCVGFTVSIKPWATQGMFGYRC</sequence>
<evidence type="ECO:0000313" key="2">
    <source>
        <dbReference type="EMBL" id="MBB2957888.1"/>
    </source>
</evidence>
<reference evidence="2 3" key="1">
    <citation type="submission" date="2020-08" db="EMBL/GenBank/DDBJ databases">
        <title>Sequencing the genomes of 1000 actinobacteria strains.</title>
        <authorList>
            <person name="Klenk H.-P."/>
        </authorList>
    </citation>
    <scope>NUCLEOTIDE SEQUENCE [LARGE SCALE GENOMIC DNA]</scope>
    <source>
        <strain evidence="2 3">DSM 20419</strain>
    </source>
</reference>
<feature type="transmembrane region" description="Helical" evidence="1">
    <location>
        <begin position="34"/>
        <end position="53"/>
    </location>
</feature>
<evidence type="ECO:0000313" key="3">
    <source>
        <dbReference type="Proteomes" id="UP000545286"/>
    </source>
</evidence>
<keyword evidence="1" id="KW-1133">Transmembrane helix</keyword>
<evidence type="ECO:0000256" key="1">
    <source>
        <dbReference type="SAM" id="Phobius"/>
    </source>
</evidence>
<protein>
    <submittedName>
        <fullName evidence="2">Uncharacterized protein</fullName>
    </submittedName>
</protein>
<organism evidence="2 3">
    <name type="scientific">Pseudoclavibacter helvolus</name>
    <dbReference type="NCBI Taxonomy" id="255205"/>
    <lineage>
        <taxon>Bacteria</taxon>
        <taxon>Bacillati</taxon>
        <taxon>Actinomycetota</taxon>
        <taxon>Actinomycetes</taxon>
        <taxon>Micrococcales</taxon>
        <taxon>Microbacteriaceae</taxon>
        <taxon>Pseudoclavibacter</taxon>
    </lineage>
</organism>
<proteinExistence type="predicted"/>